<feature type="domain" description="HTH araC/xylS-type" evidence="4">
    <location>
        <begin position="144"/>
        <end position="250"/>
    </location>
</feature>
<keyword evidence="6" id="KW-1185">Reference proteome</keyword>
<dbReference type="SUPFAM" id="SSF46689">
    <property type="entry name" value="Homeodomain-like"/>
    <property type="match status" value="1"/>
</dbReference>
<organism evidence="5 6">
    <name type="scientific">Pseudomonas nitroreducens</name>
    <dbReference type="NCBI Taxonomy" id="46680"/>
    <lineage>
        <taxon>Bacteria</taxon>
        <taxon>Pseudomonadati</taxon>
        <taxon>Pseudomonadota</taxon>
        <taxon>Gammaproteobacteria</taxon>
        <taxon>Pseudomonadales</taxon>
        <taxon>Pseudomonadaceae</taxon>
        <taxon>Pseudomonas</taxon>
    </lineage>
</organism>
<dbReference type="InterPro" id="IPR018062">
    <property type="entry name" value="HTH_AraC-typ_CS"/>
</dbReference>
<dbReference type="SUPFAM" id="SSF54427">
    <property type="entry name" value="NTF2-like"/>
    <property type="match status" value="1"/>
</dbReference>
<dbReference type="PROSITE" id="PS01124">
    <property type="entry name" value="HTH_ARAC_FAMILY_2"/>
    <property type="match status" value="1"/>
</dbReference>
<accession>A0ABS0KUY9</accession>
<dbReference type="InterPro" id="IPR018060">
    <property type="entry name" value="HTH_AraC"/>
</dbReference>
<dbReference type="PROSITE" id="PS00041">
    <property type="entry name" value="HTH_ARAC_FAMILY_1"/>
    <property type="match status" value="1"/>
</dbReference>
<evidence type="ECO:0000313" key="6">
    <source>
        <dbReference type="Proteomes" id="UP000608450"/>
    </source>
</evidence>
<keyword evidence="1" id="KW-0805">Transcription regulation</keyword>
<keyword evidence="2" id="KW-0238">DNA-binding</keyword>
<reference evidence="5 6" key="1">
    <citation type="submission" date="2020-11" db="EMBL/GenBank/DDBJ databases">
        <title>Enhanced detection system for hospital associated transmission using whole genome sequencing surveillance.</title>
        <authorList>
            <person name="Harrison L.H."/>
            <person name="Van Tyne D."/>
            <person name="Marsh J.W."/>
            <person name="Griffith M.P."/>
            <person name="Snyder D.J."/>
            <person name="Cooper V.S."/>
            <person name="Mustapha M."/>
        </authorList>
    </citation>
    <scope>NUCLEOTIDE SEQUENCE [LARGE SCALE GENOMIC DNA]</scope>
    <source>
        <strain evidence="5 6">PSA00705</strain>
    </source>
</reference>
<dbReference type="InterPro" id="IPR037401">
    <property type="entry name" value="SnoaL-like"/>
</dbReference>
<dbReference type="InterPro" id="IPR009057">
    <property type="entry name" value="Homeodomain-like_sf"/>
</dbReference>
<dbReference type="Gene3D" id="1.10.10.60">
    <property type="entry name" value="Homeodomain-like"/>
    <property type="match status" value="1"/>
</dbReference>
<comment type="caution">
    <text evidence="5">The sequence shown here is derived from an EMBL/GenBank/DDBJ whole genome shotgun (WGS) entry which is preliminary data.</text>
</comment>
<proteinExistence type="predicted"/>
<dbReference type="Pfam" id="PF12680">
    <property type="entry name" value="SnoaL_2"/>
    <property type="match status" value="1"/>
</dbReference>
<keyword evidence="3" id="KW-0804">Transcription</keyword>
<gene>
    <name evidence="5" type="ORF">I5I61_30880</name>
</gene>
<dbReference type="Proteomes" id="UP000608450">
    <property type="component" value="Unassembled WGS sequence"/>
</dbReference>
<dbReference type="SMART" id="SM00342">
    <property type="entry name" value="HTH_ARAC"/>
    <property type="match status" value="1"/>
</dbReference>
<sequence length="264" mass="30731">MYEETERTREVVTRYHQCWMNRDVEGVLAMFHPQVQYCDFYNDLEIPASELPGYIRTAMPRSPQHHIEHIDQIRADGDTAFIQYRSRLTLRRSSRLASFRASEAITVRDGLIWRVHEYATPVREQREEGVKDQRRLGLNSAQVGKMLLDIESYFGSAHPYLDPEMDLERLARATGYTRNQISYLLNQVLGQSFYRYLNQARIGHLLERLREEPAARIDELAFAVGFNSLSVFYRCFREHTGQPPRAYLAAMQEGGPGAGRRGRR</sequence>
<evidence type="ECO:0000256" key="2">
    <source>
        <dbReference type="ARBA" id="ARBA00023125"/>
    </source>
</evidence>
<dbReference type="EMBL" id="JADTFC010000150">
    <property type="protein sequence ID" value="MBG6291882.1"/>
    <property type="molecule type" value="Genomic_DNA"/>
</dbReference>
<dbReference type="PANTHER" id="PTHR43280:SF27">
    <property type="entry name" value="TRANSCRIPTIONAL REGULATOR MTLR"/>
    <property type="match status" value="1"/>
</dbReference>
<dbReference type="InterPro" id="IPR032710">
    <property type="entry name" value="NTF2-like_dom_sf"/>
</dbReference>
<name>A0ABS0KUY9_PSENT</name>
<dbReference type="PANTHER" id="PTHR43280">
    <property type="entry name" value="ARAC-FAMILY TRANSCRIPTIONAL REGULATOR"/>
    <property type="match status" value="1"/>
</dbReference>
<evidence type="ECO:0000313" key="5">
    <source>
        <dbReference type="EMBL" id="MBG6291882.1"/>
    </source>
</evidence>
<dbReference type="Gene3D" id="3.10.450.50">
    <property type="match status" value="1"/>
</dbReference>
<protein>
    <submittedName>
        <fullName evidence="5">Helix-turn-helix domain-containing protein</fullName>
    </submittedName>
</protein>
<evidence type="ECO:0000256" key="1">
    <source>
        <dbReference type="ARBA" id="ARBA00023015"/>
    </source>
</evidence>
<evidence type="ECO:0000256" key="3">
    <source>
        <dbReference type="ARBA" id="ARBA00023163"/>
    </source>
</evidence>
<evidence type="ECO:0000259" key="4">
    <source>
        <dbReference type="PROSITE" id="PS01124"/>
    </source>
</evidence>
<feature type="non-terminal residue" evidence="5">
    <location>
        <position position="264"/>
    </location>
</feature>
<dbReference type="Pfam" id="PF12833">
    <property type="entry name" value="HTH_18"/>
    <property type="match status" value="1"/>
</dbReference>
<dbReference type="RefSeq" id="WP_196913704.1">
    <property type="nucleotide sequence ID" value="NZ_JADTFC010000150.1"/>
</dbReference>